<name>A0ABQ9H1N5_9NEOP</name>
<dbReference type="Proteomes" id="UP001159363">
    <property type="component" value="Chromosome 7"/>
</dbReference>
<accession>A0ABQ9H1N5</accession>
<reference evidence="1 2" key="1">
    <citation type="submission" date="2023-02" db="EMBL/GenBank/DDBJ databases">
        <title>LHISI_Scaffold_Assembly.</title>
        <authorList>
            <person name="Stuart O.P."/>
            <person name="Cleave R."/>
            <person name="Magrath M.J.L."/>
            <person name="Mikheyev A.S."/>
        </authorList>
    </citation>
    <scope>NUCLEOTIDE SEQUENCE [LARGE SCALE GENOMIC DNA]</scope>
    <source>
        <strain evidence="1">Daus_M_001</strain>
        <tissue evidence="1">Leg muscle</tissue>
    </source>
</reference>
<sequence length="117" mass="13105">MRVKRDYSPPVKANRVRILVDGITPRFSYVGIMPDDAAGRVFPGISPFPPALAFRGCPILTSLHPHRLPIPRCTDGAGRRFDIPVLELESTCRRADLLAGDKMAGWRRHLWSLFVTP</sequence>
<comment type="caution">
    <text evidence="1">The sequence shown here is derived from an EMBL/GenBank/DDBJ whole genome shotgun (WGS) entry which is preliminary data.</text>
</comment>
<evidence type="ECO:0000313" key="2">
    <source>
        <dbReference type="Proteomes" id="UP001159363"/>
    </source>
</evidence>
<organism evidence="1 2">
    <name type="scientific">Dryococelus australis</name>
    <dbReference type="NCBI Taxonomy" id="614101"/>
    <lineage>
        <taxon>Eukaryota</taxon>
        <taxon>Metazoa</taxon>
        <taxon>Ecdysozoa</taxon>
        <taxon>Arthropoda</taxon>
        <taxon>Hexapoda</taxon>
        <taxon>Insecta</taxon>
        <taxon>Pterygota</taxon>
        <taxon>Neoptera</taxon>
        <taxon>Polyneoptera</taxon>
        <taxon>Phasmatodea</taxon>
        <taxon>Verophasmatodea</taxon>
        <taxon>Anareolatae</taxon>
        <taxon>Phasmatidae</taxon>
        <taxon>Eurycanthinae</taxon>
        <taxon>Dryococelus</taxon>
    </lineage>
</organism>
<protein>
    <submittedName>
        <fullName evidence="1">Uncharacterized protein</fullName>
    </submittedName>
</protein>
<keyword evidence="2" id="KW-1185">Reference proteome</keyword>
<gene>
    <name evidence="1" type="ORF">PR048_022661</name>
</gene>
<evidence type="ECO:0000313" key="1">
    <source>
        <dbReference type="EMBL" id="KAJ8878193.1"/>
    </source>
</evidence>
<proteinExistence type="predicted"/>
<dbReference type="EMBL" id="JARBHB010000008">
    <property type="protein sequence ID" value="KAJ8878193.1"/>
    <property type="molecule type" value="Genomic_DNA"/>
</dbReference>